<keyword evidence="3" id="KW-0813">Transport</keyword>
<evidence type="ECO:0000256" key="8">
    <source>
        <dbReference type="ARBA" id="ARBA00023136"/>
    </source>
</evidence>
<keyword evidence="4" id="KW-0812">Transmembrane</keyword>
<dbReference type="SMART" id="SM00382">
    <property type="entry name" value="AAA"/>
    <property type="match status" value="1"/>
</dbReference>
<evidence type="ECO:0000256" key="9">
    <source>
        <dbReference type="ARBA" id="ARBA00049985"/>
    </source>
</evidence>
<keyword evidence="7" id="KW-1133">Transmembrane helix</keyword>
<dbReference type="InterPro" id="IPR027417">
    <property type="entry name" value="P-loop_NTPase"/>
</dbReference>
<dbReference type="PROSITE" id="PS50893">
    <property type="entry name" value="ABC_TRANSPORTER_2"/>
    <property type="match status" value="1"/>
</dbReference>
<evidence type="ECO:0000256" key="2">
    <source>
        <dbReference type="ARBA" id="ARBA00004413"/>
    </source>
</evidence>
<dbReference type="InterPro" id="IPR003439">
    <property type="entry name" value="ABC_transporter-like_ATP-bd"/>
</dbReference>
<dbReference type="InterPro" id="IPR005894">
    <property type="entry name" value="DrrA"/>
</dbReference>
<dbReference type="InterPro" id="IPR050763">
    <property type="entry name" value="ABC_transporter_ATP-binding"/>
</dbReference>
<evidence type="ECO:0000256" key="3">
    <source>
        <dbReference type="ARBA" id="ARBA00022448"/>
    </source>
</evidence>
<dbReference type="SUPFAM" id="SSF52540">
    <property type="entry name" value="P-loop containing nucleoside triphosphate hydrolases"/>
    <property type="match status" value="1"/>
</dbReference>
<keyword evidence="6 11" id="KW-0067">ATP-binding</keyword>
<evidence type="ECO:0000256" key="6">
    <source>
        <dbReference type="ARBA" id="ARBA00022840"/>
    </source>
</evidence>
<dbReference type="STRING" id="2162.BRM9_1457"/>
<dbReference type="GO" id="GO:0005886">
    <property type="term" value="C:plasma membrane"/>
    <property type="evidence" value="ECO:0007669"/>
    <property type="project" value="UniProtKB-SubCell"/>
</dbReference>
<dbReference type="RefSeq" id="WP_048085293.1">
    <property type="nucleotide sequence ID" value="NZ_CP006933.1"/>
</dbReference>
<feature type="domain" description="ABC transporter" evidence="10">
    <location>
        <begin position="12"/>
        <end position="241"/>
    </location>
</feature>
<dbReference type="Gene3D" id="3.40.50.300">
    <property type="entry name" value="P-loop containing nucleotide triphosphate hydrolases"/>
    <property type="match status" value="1"/>
</dbReference>
<dbReference type="InterPro" id="IPR017871">
    <property type="entry name" value="ABC_transporter-like_CS"/>
</dbReference>
<evidence type="ECO:0000256" key="1">
    <source>
        <dbReference type="ARBA" id="ARBA00004141"/>
    </source>
</evidence>
<dbReference type="GO" id="GO:0005524">
    <property type="term" value="F:ATP binding"/>
    <property type="evidence" value="ECO:0007669"/>
    <property type="project" value="UniProtKB-KW"/>
</dbReference>
<keyword evidence="8" id="KW-0472">Membrane</keyword>
<dbReference type="OrthoDB" id="87732at2157"/>
<dbReference type="NCBIfam" id="TIGR01188">
    <property type="entry name" value="drrA"/>
    <property type="match status" value="1"/>
</dbReference>
<comment type="similarity">
    <text evidence="9">Belongs to the ABC transporter superfamily. Drug exporter-1 (DrugE1) (TC 3.A.1.105) family.</text>
</comment>
<organism evidence="11 12">
    <name type="scientific">Methanobacterium formicicum</name>
    <dbReference type="NCBI Taxonomy" id="2162"/>
    <lineage>
        <taxon>Archaea</taxon>
        <taxon>Methanobacteriati</taxon>
        <taxon>Methanobacteriota</taxon>
        <taxon>Methanomada group</taxon>
        <taxon>Methanobacteria</taxon>
        <taxon>Methanobacteriales</taxon>
        <taxon>Methanobacteriaceae</taxon>
        <taxon>Methanobacterium</taxon>
    </lineage>
</organism>
<dbReference type="PROSITE" id="PS00211">
    <property type="entry name" value="ABC_TRANSPORTER_1"/>
    <property type="match status" value="1"/>
</dbReference>
<protein>
    <submittedName>
        <fullName evidence="11">ABC transporter ATP-binding protein</fullName>
    </submittedName>
</protein>
<sequence length="313" mass="34710">MSNYENENEYAIQIFGLTKSFGNRKAVDKINLVVKKGDIFSLLGPNGAGKTTIIKMLSGVLKPTVGTAKIMDYDITRDLSEVKGIIDISPQETAIAGHLTAWENLILMGGINGLKKEDTEKRAKKLIKLMGLTERANEQVQKFSGGMQRRLSIAMALISDTPVLFLDEPTLGLDPQARRVIWEQIEQLKGKKTIILTTHYLEEADALADRVAIISQGNIIAEGTPQELKKNIHGLQTMIIKGQNLSSPNIDGLKEVYPHITKIDGGIKIEAQELIFDEIVDYLRSRGVKINWLSMKEPSLDDVFLNLTGEEVN</sequence>
<name>A0A089ZBT6_METFO</name>
<evidence type="ECO:0000256" key="4">
    <source>
        <dbReference type="ARBA" id="ARBA00022692"/>
    </source>
</evidence>
<dbReference type="InterPro" id="IPR025302">
    <property type="entry name" value="DrrA1/2-like_C"/>
</dbReference>
<dbReference type="PANTHER" id="PTHR42711">
    <property type="entry name" value="ABC TRANSPORTER ATP-BINDING PROTEIN"/>
    <property type="match status" value="1"/>
</dbReference>
<reference evidence="11 12" key="1">
    <citation type="submission" date="2013-12" db="EMBL/GenBank/DDBJ databases">
        <title>The complete genome sequence of Methanobacterium sp. BRM9.</title>
        <authorList>
            <consortium name="Pastoral Greenhouse Gas Research Consortium"/>
            <person name="Kelly W.J."/>
            <person name="Leahy S.C."/>
            <person name="Perry R."/>
            <person name="Li D."/>
            <person name="Altermann E."/>
            <person name="Lambie S.C."/>
            <person name="Attwood G.T."/>
        </authorList>
    </citation>
    <scope>NUCLEOTIDE SEQUENCE [LARGE SCALE GENOMIC DNA]</scope>
    <source>
        <strain evidence="11 12">BRM9</strain>
    </source>
</reference>
<dbReference type="PANTHER" id="PTHR42711:SF5">
    <property type="entry name" value="ABC TRANSPORTER ATP-BINDING PROTEIN NATA"/>
    <property type="match status" value="1"/>
</dbReference>
<accession>A0A089ZBT6</accession>
<proteinExistence type="inferred from homology"/>
<dbReference type="FunFam" id="3.40.50.300:FF:000335">
    <property type="entry name" value="ATP binding cassette subfamily A member 5"/>
    <property type="match status" value="1"/>
</dbReference>
<dbReference type="AlphaFoldDB" id="A0A089ZBT6"/>
<evidence type="ECO:0000259" key="10">
    <source>
        <dbReference type="PROSITE" id="PS50893"/>
    </source>
</evidence>
<gene>
    <name evidence="11" type="ORF">BRM9_1457</name>
</gene>
<evidence type="ECO:0000313" key="11">
    <source>
        <dbReference type="EMBL" id="AIS32271.1"/>
    </source>
</evidence>
<keyword evidence="5" id="KW-0547">Nucleotide-binding</keyword>
<evidence type="ECO:0000256" key="5">
    <source>
        <dbReference type="ARBA" id="ARBA00022741"/>
    </source>
</evidence>
<dbReference type="GO" id="GO:0043215">
    <property type="term" value="P:daunorubicin transport"/>
    <property type="evidence" value="ECO:0007669"/>
    <property type="project" value="InterPro"/>
</dbReference>
<dbReference type="EMBL" id="CP006933">
    <property type="protein sequence ID" value="AIS32271.1"/>
    <property type="molecule type" value="Genomic_DNA"/>
</dbReference>
<dbReference type="Proteomes" id="UP000029661">
    <property type="component" value="Chromosome"/>
</dbReference>
<dbReference type="InterPro" id="IPR003593">
    <property type="entry name" value="AAA+_ATPase"/>
</dbReference>
<dbReference type="GeneID" id="24792620"/>
<dbReference type="Pfam" id="PF00005">
    <property type="entry name" value="ABC_tran"/>
    <property type="match status" value="1"/>
</dbReference>
<dbReference type="KEGG" id="mfc:BRM9_1457"/>
<dbReference type="GO" id="GO:1900753">
    <property type="term" value="P:doxorubicin transport"/>
    <property type="evidence" value="ECO:0007669"/>
    <property type="project" value="InterPro"/>
</dbReference>
<evidence type="ECO:0000313" key="12">
    <source>
        <dbReference type="Proteomes" id="UP000029661"/>
    </source>
</evidence>
<dbReference type="GO" id="GO:0016887">
    <property type="term" value="F:ATP hydrolysis activity"/>
    <property type="evidence" value="ECO:0007669"/>
    <property type="project" value="InterPro"/>
</dbReference>
<comment type="subcellular location">
    <subcellularLocation>
        <location evidence="2">Cell membrane</location>
        <topology evidence="2">Peripheral membrane protein</topology>
        <orientation evidence="2">Cytoplasmic side</orientation>
    </subcellularLocation>
    <subcellularLocation>
        <location evidence="1">Membrane</location>
        <topology evidence="1">Multi-pass membrane protein</topology>
    </subcellularLocation>
</comment>
<evidence type="ECO:0000256" key="7">
    <source>
        <dbReference type="ARBA" id="ARBA00022989"/>
    </source>
</evidence>
<dbReference type="Pfam" id="PF13732">
    <property type="entry name" value="DrrA1-3_C"/>
    <property type="match status" value="1"/>
</dbReference>